<dbReference type="EMBL" id="JALBCA010000115">
    <property type="protein sequence ID" value="KAI2382640.1"/>
    <property type="molecule type" value="Genomic_DNA"/>
</dbReference>
<comment type="caution">
    <text evidence="1">The sequence shown here is derived from an EMBL/GenBank/DDBJ whole genome shotgun (WGS) entry which is preliminary data.</text>
</comment>
<sequence>MAATQNNSNPISADEIALYDRQIRLWGLKAQERIRTSKILLISIKALGNEIAKNLVLAGIGSLTILDDQIVCEEDLGAQFFLSADDIGKYRVIAASQQIKQMNPRVHVEADSSDAGTKSPEYFSRFDIIIATDMRFEAFATINAACRVANRPCYVAGSHGLYGFIFADLIRHEFVIEREKSNMAPQSQETMTRVVLHVTRKVEKDRVIETVTKRETYTPLLLANTSPLPDEFTKVARKRRQVTPVLTCIRALWEFQRLRAGWFPSFSREDLELFTRLANECHLELKLDPSTLTAEFLRSFISNIGTEINPVVAFLGGYLAQDAINLLSAREQPLQNFLFFDGDKNISPIYSLHPFFPSPDEKKTLAGSGQGSQESMGLG</sequence>
<accession>A0ACB8UPL8</accession>
<evidence type="ECO:0000313" key="1">
    <source>
        <dbReference type="EMBL" id="KAI2382640.1"/>
    </source>
</evidence>
<protein>
    <submittedName>
        <fullName evidence="1">E1 ubiquitin-activating protein aos1</fullName>
        <ecNumber evidence="1">6.2.1.45</ecNumber>
    </submittedName>
</protein>
<organism evidence="1">
    <name type="scientific">Ophidiomyces ophidiicola</name>
    <dbReference type="NCBI Taxonomy" id="1387563"/>
    <lineage>
        <taxon>Eukaryota</taxon>
        <taxon>Fungi</taxon>
        <taxon>Dikarya</taxon>
        <taxon>Ascomycota</taxon>
        <taxon>Pezizomycotina</taxon>
        <taxon>Eurotiomycetes</taxon>
        <taxon>Eurotiomycetidae</taxon>
        <taxon>Onygenales</taxon>
        <taxon>Onygenaceae</taxon>
        <taxon>Ophidiomyces</taxon>
    </lineage>
</organism>
<name>A0ACB8UPL8_9EURO</name>
<gene>
    <name evidence="1" type="primary">AOS1</name>
    <name evidence="1" type="ORF">LOY88_005862</name>
</gene>
<keyword evidence="1" id="KW-0436">Ligase</keyword>
<proteinExistence type="predicted"/>
<reference evidence="1" key="1">
    <citation type="journal article" date="2022" name="bioRxiv">
        <title>Population genetic analysis of Ophidiomyces ophidiicola, the causative agent of snake fungal disease, indicates recent introductions to the USA.</title>
        <authorList>
            <person name="Ladner J.T."/>
            <person name="Palmer J.M."/>
            <person name="Ettinger C.L."/>
            <person name="Stajich J.E."/>
            <person name="Farrell T.M."/>
            <person name="Glorioso B.M."/>
            <person name="Lawson B."/>
            <person name="Price S.J."/>
            <person name="Stengle A.G."/>
            <person name="Grear D.A."/>
            <person name="Lorch J.M."/>
        </authorList>
    </citation>
    <scope>NUCLEOTIDE SEQUENCE</scope>
    <source>
        <strain evidence="1">NWHC 24266-5</strain>
    </source>
</reference>
<dbReference type="EC" id="6.2.1.45" evidence="1"/>